<name>A0A6A6M071_HEVBR</name>
<keyword evidence="6" id="KW-0223">Dioxygenase</keyword>
<keyword evidence="4" id="KW-0479">Metal-binding</keyword>
<evidence type="ECO:0000256" key="6">
    <source>
        <dbReference type="ARBA" id="ARBA00022964"/>
    </source>
</evidence>
<keyword evidence="11" id="KW-1185">Reference proteome</keyword>
<evidence type="ECO:0000256" key="3">
    <source>
        <dbReference type="ARBA" id="ARBA00012262"/>
    </source>
</evidence>
<keyword evidence="7" id="KW-0560">Oxidoreductase</keyword>
<accession>A0A6A6M071</accession>
<comment type="caution">
    <text evidence="10">The sequence shown here is derived from an EMBL/GenBank/DDBJ whole genome shotgun (WGS) entry which is preliminary data.</text>
</comment>
<dbReference type="InterPro" id="IPR039575">
    <property type="entry name" value="P3H"/>
</dbReference>
<dbReference type="SMART" id="SM00702">
    <property type="entry name" value="P4Hc"/>
    <property type="match status" value="1"/>
</dbReference>
<dbReference type="Gene3D" id="2.60.120.620">
    <property type="entry name" value="q2cbj1_9rhob like domain"/>
    <property type="match status" value="1"/>
</dbReference>
<keyword evidence="5" id="KW-0677">Repeat</keyword>
<evidence type="ECO:0000256" key="5">
    <source>
        <dbReference type="ARBA" id="ARBA00022737"/>
    </source>
</evidence>
<dbReference type="PROSITE" id="PS51471">
    <property type="entry name" value="FE2OG_OXY"/>
    <property type="match status" value="1"/>
</dbReference>
<evidence type="ECO:0000256" key="8">
    <source>
        <dbReference type="ARBA" id="ARBA00023004"/>
    </source>
</evidence>
<dbReference type="AlphaFoldDB" id="A0A6A6M071"/>
<evidence type="ECO:0000256" key="1">
    <source>
        <dbReference type="ARBA" id="ARBA00001961"/>
    </source>
</evidence>
<proteinExistence type="predicted"/>
<dbReference type="PANTHER" id="PTHR14049:SF9">
    <property type="entry name" value="PROCOLLAGEN-PROLINE 3-DIOXYGENASE"/>
    <property type="match status" value="1"/>
</dbReference>
<dbReference type="GO" id="GO:0032963">
    <property type="term" value="P:collagen metabolic process"/>
    <property type="evidence" value="ECO:0007669"/>
    <property type="project" value="InterPro"/>
</dbReference>
<evidence type="ECO:0000313" key="10">
    <source>
        <dbReference type="EMBL" id="KAF2305696.1"/>
    </source>
</evidence>
<evidence type="ECO:0000313" key="11">
    <source>
        <dbReference type="Proteomes" id="UP000467840"/>
    </source>
</evidence>
<reference evidence="10 11" key="1">
    <citation type="journal article" date="2020" name="Mol. Plant">
        <title>The Chromosome-Based Rubber Tree Genome Provides New Insights into Spurge Genome Evolution and Rubber Biosynthesis.</title>
        <authorList>
            <person name="Liu J."/>
            <person name="Shi C."/>
            <person name="Shi C.C."/>
            <person name="Li W."/>
            <person name="Zhang Q.J."/>
            <person name="Zhang Y."/>
            <person name="Li K."/>
            <person name="Lu H.F."/>
            <person name="Shi C."/>
            <person name="Zhu S.T."/>
            <person name="Xiao Z.Y."/>
            <person name="Nan H."/>
            <person name="Yue Y."/>
            <person name="Zhu X.G."/>
            <person name="Wu Y."/>
            <person name="Hong X.N."/>
            <person name="Fan G.Y."/>
            <person name="Tong Y."/>
            <person name="Zhang D."/>
            <person name="Mao C.L."/>
            <person name="Liu Y.L."/>
            <person name="Hao S.J."/>
            <person name="Liu W.Q."/>
            <person name="Lv M.Q."/>
            <person name="Zhang H.B."/>
            <person name="Liu Y."/>
            <person name="Hu-Tang G.R."/>
            <person name="Wang J.P."/>
            <person name="Wang J.H."/>
            <person name="Sun Y.H."/>
            <person name="Ni S.B."/>
            <person name="Chen W.B."/>
            <person name="Zhang X.C."/>
            <person name="Jiao Y.N."/>
            <person name="Eichler E.E."/>
            <person name="Li G.H."/>
            <person name="Liu X."/>
            <person name="Gao L.Z."/>
        </authorList>
    </citation>
    <scope>NUCLEOTIDE SEQUENCE [LARGE SCALE GENOMIC DNA]</scope>
    <source>
        <strain evidence="11">cv. GT1</strain>
        <tissue evidence="10">Leaf</tissue>
    </source>
</reference>
<dbReference type="InterPro" id="IPR044862">
    <property type="entry name" value="Pro_4_hyd_alph_FE2OG_OXY"/>
</dbReference>
<dbReference type="GO" id="GO:0031418">
    <property type="term" value="F:L-ascorbic acid binding"/>
    <property type="evidence" value="ECO:0007669"/>
    <property type="project" value="InterPro"/>
</dbReference>
<protein>
    <recommendedName>
        <fullName evidence="3">procollagen-proline 3-dioxygenase</fullName>
        <ecNumber evidence="3">1.14.11.7</ecNumber>
    </recommendedName>
</protein>
<dbReference type="EC" id="1.14.11.7" evidence="3"/>
<evidence type="ECO:0000256" key="4">
    <source>
        <dbReference type="ARBA" id="ARBA00022723"/>
    </source>
</evidence>
<comment type="cofactor">
    <cofactor evidence="2">
        <name>Fe cation</name>
        <dbReference type="ChEBI" id="CHEBI:24875"/>
    </cofactor>
</comment>
<dbReference type="PANTHER" id="PTHR14049">
    <property type="entry name" value="LEPRECAN 1"/>
    <property type="match status" value="1"/>
</dbReference>
<evidence type="ECO:0000256" key="2">
    <source>
        <dbReference type="ARBA" id="ARBA00001962"/>
    </source>
</evidence>
<gene>
    <name evidence="10" type="ORF">GH714_007611</name>
</gene>
<keyword evidence="8" id="KW-0408">Iron</keyword>
<evidence type="ECO:0000256" key="7">
    <source>
        <dbReference type="ARBA" id="ARBA00023002"/>
    </source>
</evidence>
<sequence>MEDAKHLRLILRDFLTLNECKELEFIHKSSSTVGYRPNVFSTTLSHLIATNCPHFIIPFVPIRERLKEKVEEFFGCEYELFVEFTGLISWSKGASIGWHSDDNRPYLKQRDFTAVCYLNTYAKDFKGGLFHFQDGEPTTLVPKAGDVAIYTADISNVHSVDEITEGERLTLTLWFSRDSTHDEDAKLISLLSENLLCSSNNVPGSKLPMLASSNMYWFSPEPVSNQQSGFNICCARIHLLGFDIYSSQEKSFFSDIMILMEPVKLARADELFEHEFANILHLLQGLGSQVSSFLAKRIDKTVKILLRMAELDMRKEIIGMELNKIHSEHQTMDVQFSEQKDLKGMFEVFERRVTKRLEELLYQRWQKLDKLLEEQIERPKSLPKNSWSNGSDRVLLNQKGETRDFDVKEEIDLLDDSTFLHGDREKEEVDIFGDGEAEKVDIIN</sequence>
<feature type="domain" description="Fe2OG dioxygenase" evidence="9">
    <location>
        <begin position="72"/>
        <end position="177"/>
    </location>
</feature>
<dbReference type="EMBL" id="JAAGAX010000008">
    <property type="protein sequence ID" value="KAF2305696.1"/>
    <property type="molecule type" value="Genomic_DNA"/>
</dbReference>
<comment type="cofactor">
    <cofactor evidence="1">
        <name>L-ascorbate</name>
        <dbReference type="ChEBI" id="CHEBI:38290"/>
    </cofactor>
</comment>
<dbReference type="GO" id="GO:0019797">
    <property type="term" value="F:procollagen-proline 3-dioxygenase activity"/>
    <property type="evidence" value="ECO:0007669"/>
    <property type="project" value="UniProtKB-EC"/>
</dbReference>
<dbReference type="Pfam" id="PF13640">
    <property type="entry name" value="2OG-FeII_Oxy_3"/>
    <property type="match status" value="1"/>
</dbReference>
<dbReference type="InterPro" id="IPR006620">
    <property type="entry name" value="Pro_4_hyd_alph"/>
</dbReference>
<dbReference type="Proteomes" id="UP000467840">
    <property type="component" value="Chromosome 9"/>
</dbReference>
<organism evidence="10 11">
    <name type="scientific">Hevea brasiliensis</name>
    <name type="common">Para rubber tree</name>
    <name type="synonym">Siphonia brasiliensis</name>
    <dbReference type="NCBI Taxonomy" id="3981"/>
    <lineage>
        <taxon>Eukaryota</taxon>
        <taxon>Viridiplantae</taxon>
        <taxon>Streptophyta</taxon>
        <taxon>Embryophyta</taxon>
        <taxon>Tracheophyta</taxon>
        <taxon>Spermatophyta</taxon>
        <taxon>Magnoliopsida</taxon>
        <taxon>eudicotyledons</taxon>
        <taxon>Gunneridae</taxon>
        <taxon>Pentapetalae</taxon>
        <taxon>rosids</taxon>
        <taxon>fabids</taxon>
        <taxon>Malpighiales</taxon>
        <taxon>Euphorbiaceae</taxon>
        <taxon>Crotonoideae</taxon>
        <taxon>Micrandreae</taxon>
        <taxon>Hevea</taxon>
    </lineage>
</organism>
<evidence type="ECO:0000259" key="9">
    <source>
        <dbReference type="PROSITE" id="PS51471"/>
    </source>
</evidence>
<dbReference type="GO" id="GO:0005506">
    <property type="term" value="F:iron ion binding"/>
    <property type="evidence" value="ECO:0007669"/>
    <property type="project" value="InterPro"/>
</dbReference>
<dbReference type="InterPro" id="IPR005123">
    <property type="entry name" value="Oxoglu/Fe-dep_dioxygenase_dom"/>
</dbReference>